<reference evidence="2 3" key="1">
    <citation type="submission" date="2023-07" db="EMBL/GenBank/DDBJ databases">
        <authorList>
            <person name="Girao M."/>
            <person name="Carvalho M.F."/>
        </authorList>
    </citation>
    <scope>NUCLEOTIDE SEQUENCE [LARGE SCALE GENOMIC DNA]</scope>
    <source>
        <strain evidence="2 3">YIM65754</strain>
    </source>
</reference>
<organism evidence="2 3">
    <name type="scientific">Rhodococcus artemisiae</name>
    <dbReference type="NCBI Taxonomy" id="714159"/>
    <lineage>
        <taxon>Bacteria</taxon>
        <taxon>Bacillati</taxon>
        <taxon>Actinomycetota</taxon>
        <taxon>Actinomycetes</taxon>
        <taxon>Mycobacteriales</taxon>
        <taxon>Nocardiaceae</taxon>
        <taxon>Rhodococcus</taxon>
    </lineage>
</organism>
<dbReference type="PANTHER" id="PTHR36836:SF1">
    <property type="entry name" value="COLANIC ACID BIOSYNTHESIS PROTEIN WCAK"/>
    <property type="match status" value="1"/>
</dbReference>
<evidence type="ECO:0000313" key="2">
    <source>
        <dbReference type="EMBL" id="MEE2060388.1"/>
    </source>
</evidence>
<gene>
    <name evidence="2" type="ORF">Q7514_22970</name>
</gene>
<proteinExistence type="predicted"/>
<name>A0ABU7LFS8_9NOCA</name>
<evidence type="ECO:0000259" key="1">
    <source>
        <dbReference type="Pfam" id="PF04230"/>
    </source>
</evidence>
<dbReference type="InterPro" id="IPR007345">
    <property type="entry name" value="Polysacch_pyruvyl_Trfase"/>
</dbReference>
<evidence type="ECO:0000313" key="3">
    <source>
        <dbReference type="Proteomes" id="UP001336020"/>
    </source>
</evidence>
<dbReference type="Proteomes" id="UP001336020">
    <property type="component" value="Unassembled WGS sequence"/>
</dbReference>
<dbReference type="GO" id="GO:0016740">
    <property type="term" value="F:transferase activity"/>
    <property type="evidence" value="ECO:0007669"/>
    <property type="project" value="UniProtKB-KW"/>
</dbReference>
<sequence length="434" mass="47151">MGFDVDVDFVKAEEASGGNSMNIIGFIKGELKRIMGTNMFALGVLVVDGLAALPARVGRRREEKEFRTCVVAAPGNGNIGDQALLETCLDRAGEGKVAVVMGSHDSLAIPERYMPNVSVFENRDLIYSLGWRRLIAIVGFARLSVRSDRVWVIGADTMDGAYNRLASISRFSLARIASVLGADSRILGFSWNGSAVDSSVLAARRVEKRVQLWVRDPISLTRIHADGVERAQLCADIVFARTSPAQVDGSIKEWMDSQVKDGRRVAVVNASGLIAEQFDQVGEYKKVLDYLLTSGWSVVLLPHVSRPGNDDIEELTRLCSEVSSDRIIKVDRLLEPDQVLGVVRDASVVVTGRMHLAVLSILGGTYPITIATQGKVEGLYESLRLPELCIEPEGGCGGRIVEVLLELDRNSVLSGMIPGADVEELRGRAELAFA</sequence>
<comment type="caution">
    <text evidence="2">The sequence shown here is derived from an EMBL/GenBank/DDBJ whole genome shotgun (WGS) entry which is preliminary data.</text>
</comment>
<dbReference type="RefSeq" id="WP_330135575.1">
    <property type="nucleotide sequence ID" value="NZ_JAUTXY010000012.1"/>
</dbReference>
<dbReference type="Pfam" id="PF04230">
    <property type="entry name" value="PS_pyruv_trans"/>
    <property type="match status" value="1"/>
</dbReference>
<feature type="domain" description="Polysaccharide pyruvyl transferase" evidence="1">
    <location>
        <begin position="78"/>
        <end position="372"/>
    </location>
</feature>
<keyword evidence="2" id="KW-0808">Transferase</keyword>
<keyword evidence="3" id="KW-1185">Reference proteome</keyword>
<accession>A0ABU7LFS8</accession>
<protein>
    <submittedName>
        <fullName evidence="2">Polysaccharide pyruvyl transferase family protein</fullName>
    </submittedName>
</protein>
<dbReference type="EMBL" id="JAUTXY010000012">
    <property type="protein sequence ID" value="MEE2060388.1"/>
    <property type="molecule type" value="Genomic_DNA"/>
</dbReference>
<dbReference type="PANTHER" id="PTHR36836">
    <property type="entry name" value="COLANIC ACID BIOSYNTHESIS PROTEIN WCAK"/>
    <property type="match status" value="1"/>
</dbReference>